<comment type="caution">
    <text evidence="2">The sequence shown here is derived from an EMBL/GenBank/DDBJ whole genome shotgun (WGS) entry which is preliminary data.</text>
</comment>
<name>A0A3A8ECM9_9GAMM</name>
<dbReference type="Proteomes" id="UP000282388">
    <property type="component" value="Unassembled WGS sequence"/>
</dbReference>
<dbReference type="SUPFAM" id="SSF51126">
    <property type="entry name" value="Pectin lyase-like"/>
    <property type="match status" value="1"/>
</dbReference>
<evidence type="ECO:0000256" key="1">
    <source>
        <dbReference type="SAM" id="SignalP"/>
    </source>
</evidence>
<gene>
    <name evidence="2" type="primary">rbtA</name>
    <name evidence="2" type="ORF">D7V32_05445</name>
</gene>
<dbReference type="InterPro" id="IPR011050">
    <property type="entry name" value="Pectin_lyase_fold/virulence"/>
</dbReference>
<dbReference type="InterPro" id="IPR026457">
    <property type="entry name" value="CSLREA_Nterm"/>
</dbReference>
<dbReference type="RefSeq" id="WP_120401897.1">
    <property type="nucleotide sequence ID" value="NZ_RAXV01000008.1"/>
</dbReference>
<keyword evidence="1" id="KW-0732">Signal</keyword>
<dbReference type="NCBIfam" id="TIGR04214">
    <property type="entry name" value="CSLREA_Nterm"/>
    <property type="match status" value="1"/>
</dbReference>
<dbReference type="NCBIfam" id="TIGR04212">
    <property type="entry name" value="GlyGly_RbtA"/>
    <property type="match status" value="1"/>
</dbReference>
<feature type="signal peptide" evidence="1">
    <location>
        <begin position="1"/>
        <end position="19"/>
    </location>
</feature>
<evidence type="ECO:0000313" key="2">
    <source>
        <dbReference type="EMBL" id="RKG32637.1"/>
    </source>
</evidence>
<dbReference type="AlphaFoldDB" id="A0A3A8ECM9"/>
<organism evidence="2 3">
    <name type="scientific">Acinetobacter tianfuensis</name>
    <dbReference type="NCBI Taxonomy" id="2419603"/>
    <lineage>
        <taxon>Bacteria</taxon>
        <taxon>Pseudomonadati</taxon>
        <taxon>Pseudomonadota</taxon>
        <taxon>Gammaproteobacteria</taxon>
        <taxon>Moraxellales</taxon>
        <taxon>Moraxellaceae</taxon>
        <taxon>Acinetobacter</taxon>
    </lineage>
</organism>
<dbReference type="EMBL" id="RAXV01000008">
    <property type="protein sequence ID" value="RKG32637.1"/>
    <property type="molecule type" value="Genomic_DNA"/>
</dbReference>
<evidence type="ECO:0000313" key="3">
    <source>
        <dbReference type="Proteomes" id="UP000282388"/>
    </source>
</evidence>
<reference evidence="2 3" key="1">
    <citation type="submission" date="2018-09" db="EMBL/GenBank/DDBJ databases">
        <title>The draft genome of Acinetobacter spp. strains.</title>
        <authorList>
            <person name="Qin J."/>
            <person name="Feng Y."/>
            <person name="Zong Z."/>
        </authorList>
    </citation>
    <scope>NUCLEOTIDE SEQUENCE [LARGE SCALE GENOMIC DNA]</scope>
    <source>
        <strain evidence="2 3">WCHAc060012</strain>
    </source>
</reference>
<proteinExistence type="predicted"/>
<protein>
    <submittedName>
        <fullName evidence="2">Rhombotarget A</fullName>
    </submittedName>
</protein>
<sequence length="594" mass="63304">MLKRSIVAGLLCFAGHAYSAEILVTTTEDKDADDKECSLREAIQYINSGMPEAGYHGCGGKDASAIILLKNKAVYKLNSRLDIKAAMTIRTIYESTEVDSTTPGLNNALLQMAAKDQILHIDNNDKALIAVNLQEVSLQGCGESVCAAQGGLIYNNETLKLQSMSLKDGQADFGGAIYNVGFSSEGVSSASTVQIYNSLFENNKAGQGAAIYTQAPSLNITSSVFKGNTGPIAIYTQNALADADKLVFPYKTHAIVSSTFFKNSGFAANLKDGMGFNNLSIIKNGGGVVLDVLTGQGFVANSIILGNGQQNCSTAAAGDKSVLFNNALTAECSNAAAANNNTVWTDSHFIAGPDEGLCKNLVEDQNSLLCPYAVPKNSFLGYLRPRSLLSYTDIFAGPILNKGQSEANGNTNFVACEGADQRGKLRDADNLWCDRGAIEIVVPDTIPLNGQDIKQGQIAQFNILESLGDSDLIPKEQCNNIVGAHPKGEAWQDGCLLIKQTETDSKGKTVLNLNGDLEYTPNGAWHGADIFEIQVVTSSKRFNTVNKYISVKVRIHQKPDNTVESKTVKTSGGALGFLSVAGLLGLIGLRRLKK</sequence>
<dbReference type="InterPro" id="IPR026454">
    <property type="entry name" value="Rhombotarget_A"/>
</dbReference>
<feature type="chain" id="PRO_5017477838" evidence="1">
    <location>
        <begin position="20"/>
        <end position="594"/>
    </location>
</feature>
<dbReference type="OrthoDB" id="6712914at2"/>
<accession>A0A3A8ECM9</accession>
<keyword evidence="3" id="KW-1185">Reference proteome</keyword>